<accession>A0A1I5MQ99</accession>
<feature type="compositionally biased region" description="Pro residues" evidence="1">
    <location>
        <begin position="197"/>
        <end position="207"/>
    </location>
</feature>
<protein>
    <submittedName>
        <fullName evidence="2">Uncharacterized protein</fullName>
    </submittedName>
</protein>
<dbReference type="EMBL" id="FOWC01000004">
    <property type="protein sequence ID" value="SFP11693.1"/>
    <property type="molecule type" value="Genomic_DNA"/>
</dbReference>
<dbReference type="STRING" id="112413.SAMN05421854_104111"/>
<dbReference type="Proteomes" id="UP000199137">
    <property type="component" value="Unassembled WGS sequence"/>
</dbReference>
<organism evidence="2 3">
    <name type="scientific">Amycolatopsis rubida</name>
    <dbReference type="NCBI Taxonomy" id="112413"/>
    <lineage>
        <taxon>Bacteria</taxon>
        <taxon>Bacillati</taxon>
        <taxon>Actinomycetota</taxon>
        <taxon>Actinomycetes</taxon>
        <taxon>Pseudonocardiales</taxon>
        <taxon>Pseudonocardiaceae</taxon>
        <taxon>Amycolatopsis</taxon>
    </lineage>
</organism>
<feature type="region of interest" description="Disordered" evidence="1">
    <location>
        <begin position="176"/>
        <end position="259"/>
    </location>
</feature>
<proteinExistence type="predicted"/>
<dbReference type="AlphaFoldDB" id="A0A1I5MQ99"/>
<evidence type="ECO:0000313" key="2">
    <source>
        <dbReference type="EMBL" id="SFP11693.1"/>
    </source>
</evidence>
<name>A0A1I5MQ99_9PSEU</name>
<sequence length="259" mass="28183">MATSPHPAGDPPACTTCRYANSPTFWSPADYINSAVGTSQWNFPSLPFSSHPFPSLPKAPHPPILTTIRSGQTCSRSRLRCLSPLKHPFPALRSLFRAPASRLHLRFPRLTSHWPPSLVRPFPVRPRCPVLSAPPSPSLLALSSARLPVPVALPRSPFPDLARPFPVLPCPRRPPFPLLSPSRNRPNHPRPQCHSHSPPPLDRPPTAPRKAPPEDSANSDLDCRSPKHAPSPGPQTHPIGRLDAPSAHGASSPYSTDDE</sequence>
<gene>
    <name evidence="2" type="ORF">SAMN05421854_104111</name>
</gene>
<evidence type="ECO:0000313" key="3">
    <source>
        <dbReference type="Proteomes" id="UP000199137"/>
    </source>
</evidence>
<reference evidence="2 3" key="1">
    <citation type="submission" date="2016-10" db="EMBL/GenBank/DDBJ databases">
        <authorList>
            <person name="de Groot N.N."/>
        </authorList>
    </citation>
    <scope>NUCLEOTIDE SEQUENCE [LARGE SCALE GENOMIC DNA]</scope>
    <source>
        <strain evidence="2 3">DSM 44637</strain>
    </source>
</reference>
<evidence type="ECO:0000256" key="1">
    <source>
        <dbReference type="SAM" id="MobiDB-lite"/>
    </source>
</evidence>